<organism evidence="3">
    <name type="scientific">Tetraselmis sp. GSL018</name>
    <dbReference type="NCBI Taxonomy" id="582737"/>
    <lineage>
        <taxon>Eukaryota</taxon>
        <taxon>Viridiplantae</taxon>
        <taxon>Chlorophyta</taxon>
        <taxon>core chlorophytes</taxon>
        <taxon>Chlorodendrophyceae</taxon>
        <taxon>Chlorodendrales</taxon>
        <taxon>Chlorodendraceae</taxon>
        <taxon>Tetraselmis</taxon>
    </lineage>
</organism>
<evidence type="ECO:0000313" key="2">
    <source>
        <dbReference type="EMBL" id="JAC64922.1"/>
    </source>
</evidence>
<sequence>MCCGPTGSMFCSLMSFFGLIFMSAIGFLISIQYPYVGEWHPEEIEFEKLGDVAKKSSGQCYAVAGVYGAFMVLSMVSYCYHSYRKGA</sequence>
<dbReference type="AlphaFoldDB" id="A0A061SED9"/>
<keyword evidence="1" id="KW-0472">Membrane</keyword>
<feature type="transmembrane region" description="Helical" evidence="1">
    <location>
        <begin position="61"/>
        <end position="80"/>
    </location>
</feature>
<feature type="transmembrane region" description="Helical" evidence="1">
    <location>
        <begin position="12"/>
        <end position="33"/>
    </location>
</feature>
<evidence type="ECO:0000313" key="3">
    <source>
        <dbReference type="EMBL" id="JAC83532.1"/>
    </source>
</evidence>
<gene>
    <name evidence="2" type="ORF">TSPGSL018_17238</name>
    <name evidence="3" type="ORF">TSPGSL018_3098</name>
</gene>
<protein>
    <submittedName>
        <fullName evidence="3">Uncharacterized protein</fullName>
    </submittedName>
</protein>
<dbReference type="EMBL" id="GBEZ01001438">
    <property type="protein sequence ID" value="JAC83532.1"/>
    <property type="molecule type" value="Transcribed_RNA"/>
</dbReference>
<dbReference type="EMBL" id="GBEZ01021866">
    <property type="protein sequence ID" value="JAC64922.1"/>
    <property type="molecule type" value="Transcribed_RNA"/>
</dbReference>
<keyword evidence="1" id="KW-0812">Transmembrane</keyword>
<evidence type="ECO:0000256" key="1">
    <source>
        <dbReference type="SAM" id="Phobius"/>
    </source>
</evidence>
<keyword evidence="1" id="KW-1133">Transmembrane helix</keyword>
<accession>A0A061SED9</accession>
<reference evidence="3" key="1">
    <citation type="submission" date="2014-05" db="EMBL/GenBank/DDBJ databases">
        <title>The transcriptome of the halophilic microalga Tetraselmis sp. GSL018 isolated from the Great Salt Lake, Utah.</title>
        <authorList>
            <person name="Jinkerson R.E."/>
            <person name="D'Adamo S."/>
            <person name="Posewitz M.C."/>
        </authorList>
    </citation>
    <scope>NUCLEOTIDE SEQUENCE</scope>
    <source>
        <strain evidence="3">GSL018</strain>
    </source>
</reference>
<name>A0A061SED9_9CHLO</name>
<proteinExistence type="predicted"/>